<dbReference type="Gene3D" id="3.90.25.10">
    <property type="entry name" value="UDP-galactose 4-epimerase, domain 1"/>
    <property type="match status" value="1"/>
</dbReference>
<keyword evidence="2" id="KW-0560">Oxidoreductase</keyword>
<protein>
    <submittedName>
        <fullName evidence="2">SDR family oxidoreductase</fullName>
        <ecNumber evidence="2">1.6.5.2</ecNumber>
    </submittedName>
</protein>
<dbReference type="RefSeq" id="WP_377744769.1">
    <property type="nucleotide sequence ID" value="NZ_JBHRXJ010000008.1"/>
</dbReference>
<accession>A0ABV7R4E0</accession>
<dbReference type="Gene3D" id="3.40.50.720">
    <property type="entry name" value="NAD(P)-binding Rossmann-like Domain"/>
    <property type="match status" value="1"/>
</dbReference>
<evidence type="ECO:0000313" key="2">
    <source>
        <dbReference type="EMBL" id="MFC3528953.1"/>
    </source>
</evidence>
<sequence>MTIAITGATGQLGRLTIAALKSRLPANQIADQIVALARSPEKAGDLGVTVRAFDYAQPETLAPALSGVKKLLLISGNEIGSRTAQHRAVIAAAKAAGVGEIVYTSLLHADRSPLSLAGEHVETEAMLAASGIPHTILRNGWYAENYTGAIPSALEHGALIGAAGNGRISGAARADYAEAAARVLTGTDHAGRTYELAADDAWTLGDLAAEISAQTGRDIPYRNLSVADYAAALVGAGLPQDLSEAIAGWDADAAQGALFDDGRALSRLIGRPTTPLADVVRAAL</sequence>
<comment type="caution">
    <text evidence="2">The sequence shown here is derived from an EMBL/GenBank/DDBJ whole genome shotgun (WGS) entry which is preliminary data.</text>
</comment>
<evidence type="ECO:0000259" key="1">
    <source>
        <dbReference type="Pfam" id="PF13460"/>
    </source>
</evidence>
<dbReference type="GO" id="GO:0003955">
    <property type="term" value="F:NAD(P)H dehydrogenase (quinone) activity"/>
    <property type="evidence" value="ECO:0007669"/>
    <property type="project" value="UniProtKB-EC"/>
</dbReference>
<dbReference type="PANTHER" id="PTHR47129">
    <property type="entry name" value="QUINONE OXIDOREDUCTASE 2"/>
    <property type="match status" value="1"/>
</dbReference>
<dbReference type="Pfam" id="PF13460">
    <property type="entry name" value="NAD_binding_10"/>
    <property type="match status" value="1"/>
</dbReference>
<dbReference type="PANTHER" id="PTHR47129:SF1">
    <property type="entry name" value="NMRA-LIKE DOMAIN-CONTAINING PROTEIN"/>
    <property type="match status" value="1"/>
</dbReference>
<reference evidence="3" key="1">
    <citation type="journal article" date="2019" name="Int. J. Syst. Evol. Microbiol.">
        <title>The Global Catalogue of Microorganisms (GCM) 10K type strain sequencing project: providing services to taxonomists for standard genome sequencing and annotation.</title>
        <authorList>
            <consortium name="The Broad Institute Genomics Platform"/>
            <consortium name="The Broad Institute Genome Sequencing Center for Infectious Disease"/>
            <person name="Wu L."/>
            <person name="Ma J."/>
        </authorList>
    </citation>
    <scope>NUCLEOTIDE SEQUENCE [LARGE SCALE GENOMIC DNA]</scope>
    <source>
        <strain evidence="3">KCTC 42899</strain>
    </source>
</reference>
<name>A0ABV7R4E0_9RHOB</name>
<evidence type="ECO:0000313" key="3">
    <source>
        <dbReference type="Proteomes" id="UP001595721"/>
    </source>
</evidence>
<dbReference type="EMBL" id="JBHRXJ010000008">
    <property type="protein sequence ID" value="MFC3528953.1"/>
    <property type="molecule type" value="Genomic_DNA"/>
</dbReference>
<dbReference type="Proteomes" id="UP001595721">
    <property type="component" value="Unassembled WGS sequence"/>
</dbReference>
<gene>
    <name evidence="2" type="ORF">ACFOMH_12275</name>
</gene>
<dbReference type="InterPro" id="IPR016040">
    <property type="entry name" value="NAD(P)-bd_dom"/>
</dbReference>
<dbReference type="EC" id="1.6.5.2" evidence="2"/>
<dbReference type="CDD" id="cd05269">
    <property type="entry name" value="TMR_SDR_a"/>
    <property type="match status" value="1"/>
</dbReference>
<proteinExistence type="predicted"/>
<organism evidence="2 3">
    <name type="scientific">Paracoccus mangrovi</name>
    <dbReference type="NCBI Taxonomy" id="1715645"/>
    <lineage>
        <taxon>Bacteria</taxon>
        <taxon>Pseudomonadati</taxon>
        <taxon>Pseudomonadota</taxon>
        <taxon>Alphaproteobacteria</taxon>
        <taxon>Rhodobacterales</taxon>
        <taxon>Paracoccaceae</taxon>
        <taxon>Paracoccus</taxon>
    </lineage>
</organism>
<feature type="domain" description="NAD(P)-binding" evidence="1">
    <location>
        <begin position="7"/>
        <end position="184"/>
    </location>
</feature>
<dbReference type="InterPro" id="IPR036291">
    <property type="entry name" value="NAD(P)-bd_dom_sf"/>
</dbReference>
<dbReference type="InterPro" id="IPR052718">
    <property type="entry name" value="NmrA-type_oxidoreductase"/>
</dbReference>
<dbReference type="SUPFAM" id="SSF51735">
    <property type="entry name" value="NAD(P)-binding Rossmann-fold domains"/>
    <property type="match status" value="1"/>
</dbReference>
<keyword evidence="3" id="KW-1185">Reference proteome</keyword>